<dbReference type="InterPro" id="IPR047817">
    <property type="entry name" value="ABC2_TM_bact-type"/>
</dbReference>
<dbReference type="EMBL" id="LT859958">
    <property type="protein sequence ID" value="SMX53575.1"/>
    <property type="molecule type" value="Genomic_DNA"/>
</dbReference>
<feature type="transmembrane region" description="Helical" evidence="8">
    <location>
        <begin position="301"/>
        <end position="325"/>
    </location>
</feature>
<evidence type="ECO:0000256" key="6">
    <source>
        <dbReference type="ARBA" id="ARBA00022989"/>
    </source>
</evidence>
<dbReference type="PANTHER" id="PTHR30294">
    <property type="entry name" value="MEMBRANE COMPONENT OF ABC TRANSPORTER YHHJ-RELATED"/>
    <property type="match status" value="1"/>
</dbReference>
<evidence type="ECO:0000256" key="3">
    <source>
        <dbReference type="ARBA" id="ARBA00022448"/>
    </source>
</evidence>
<dbReference type="InterPro" id="IPR051449">
    <property type="entry name" value="ABC-2_transporter_component"/>
</dbReference>
<dbReference type="InterPro" id="IPR013525">
    <property type="entry name" value="ABC2_TM"/>
</dbReference>
<keyword evidence="5 8" id="KW-0812">Transmembrane</keyword>
<comment type="similarity">
    <text evidence="2">Belongs to the ABC-2 integral membrane protein family.</text>
</comment>
<evidence type="ECO:0000256" key="8">
    <source>
        <dbReference type="SAM" id="Phobius"/>
    </source>
</evidence>
<evidence type="ECO:0000313" key="10">
    <source>
        <dbReference type="EMBL" id="SMX53575.1"/>
    </source>
</evidence>
<dbReference type="Proteomes" id="UP000195514">
    <property type="component" value="Chromosome I"/>
</dbReference>
<feature type="domain" description="ABC transmembrane type-2" evidence="9">
    <location>
        <begin position="188"/>
        <end position="412"/>
    </location>
</feature>
<keyword evidence="6 8" id="KW-1133">Transmembrane helix</keyword>
<evidence type="ECO:0000256" key="7">
    <source>
        <dbReference type="ARBA" id="ARBA00023136"/>
    </source>
</evidence>
<dbReference type="Pfam" id="PF12698">
    <property type="entry name" value="ABC2_membrane_3"/>
    <property type="match status" value="1"/>
</dbReference>
<keyword evidence="11" id="KW-1185">Reference proteome</keyword>
<gene>
    <name evidence="10" type="ORF">CFX1CAM_0509</name>
</gene>
<dbReference type="Gene3D" id="3.40.1710.10">
    <property type="entry name" value="abc type-2 transporter like domain"/>
    <property type="match status" value="1"/>
</dbReference>
<protein>
    <recommendedName>
        <fullName evidence="9">ABC transmembrane type-2 domain-containing protein</fullName>
    </recommendedName>
</protein>
<dbReference type="RefSeq" id="WP_087861501.1">
    <property type="nucleotide sequence ID" value="NZ_LT859958.1"/>
</dbReference>
<keyword evidence="4" id="KW-1003">Cell membrane</keyword>
<feature type="transmembrane region" description="Helical" evidence="8">
    <location>
        <begin position="21"/>
        <end position="45"/>
    </location>
</feature>
<evidence type="ECO:0000256" key="2">
    <source>
        <dbReference type="ARBA" id="ARBA00007783"/>
    </source>
</evidence>
<dbReference type="GO" id="GO:0140359">
    <property type="term" value="F:ABC-type transporter activity"/>
    <property type="evidence" value="ECO:0007669"/>
    <property type="project" value="InterPro"/>
</dbReference>
<evidence type="ECO:0000313" key="11">
    <source>
        <dbReference type="Proteomes" id="UP000195514"/>
    </source>
</evidence>
<dbReference type="GO" id="GO:0005886">
    <property type="term" value="C:plasma membrane"/>
    <property type="evidence" value="ECO:0007669"/>
    <property type="project" value="UniProtKB-SubCell"/>
</dbReference>
<feature type="transmembrane region" description="Helical" evidence="8">
    <location>
        <begin position="271"/>
        <end position="295"/>
    </location>
</feature>
<evidence type="ECO:0000259" key="9">
    <source>
        <dbReference type="PROSITE" id="PS51012"/>
    </source>
</evidence>
<feature type="transmembrane region" description="Helical" evidence="8">
    <location>
        <begin position="337"/>
        <end position="359"/>
    </location>
</feature>
<dbReference type="OrthoDB" id="266913at2"/>
<dbReference type="KEGG" id="abat:CFX1CAM_0509"/>
<comment type="subcellular location">
    <subcellularLocation>
        <location evidence="1">Cell membrane</location>
        <topology evidence="1">Multi-pass membrane protein</topology>
    </subcellularLocation>
</comment>
<dbReference type="AlphaFoldDB" id="A0A1Y6K1K7"/>
<evidence type="ECO:0000256" key="5">
    <source>
        <dbReference type="ARBA" id="ARBA00022692"/>
    </source>
</evidence>
<reference evidence="11" key="1">
    <citation type="submission" date="2017-05" db="EMBL/GenBank/DDBJ databases">
        <authorList>
            <person name="Kirkegaard R."/>
            <person name="Mcilroy J S."/>
        </authorList>
    </citation>
    <scope>NUCLEOTIDE SEQUENCE [LARGE SCALE GENOMIC DNA]</scope>
</reference>
<dbReference type="PROSITE" id="PS51012">
    <property type="entry name" value="ABC_TM2"/>
    <property type="match status" value="1"/>
</dbReference>
<keyword evidence="7 8" id="KW-0472">Membrane</keyword>
<sequence>MGLRKIFLIAFKDLRLIFRDPAALIMMLLAPFLLTIGMGAIAGGFSGGAGSTFSDIPVEIVNLDEGVLGQTLVDVFTSPELEALVAPRLSTDLGAAQALVDSDQSAAVIYIPAGFSESLLSPRTQGGSVAPIEFYANPTMPNSAGFLRSVVDQFVNQVEIGRVSGEVIVTQLLDNGLISYQQAADIGSQIGYEIGQASGTRSSIRIKADLAEGEALEFNILAYMAPGMAMMFLMFAVTYGARSLLVENQAGTLPRMLVAPTSSASVLGGKFAGVFLTAVAQLTILIGGTSLLFSLQWGDTLGVILLILAAAFGATGWGLLFAAILKTPGQIAITGSAVMLLFGLLGGSIIDLSMLPHWLQLLNKITPNAWGNDGFFILGIGGQLKDISTHLIALLIMGGVLFTFASIWIGKRGLARK</sequence>
<proteinExistence type="inferred from homology"/>
<dbReference type="PANTHER" id="PTHR30294:SF38">
    <property type="entry name" value="TRANSPORT PERMEASE PROTEIN"/>
    <property type="match status" value="1"/>
</dbReference>
<organism evidence="10 11">
    <name type="scientific">Candidatus Brevifilum fermentans</name>
    <dbReference type="NCBI Taxonomy" id="1986204"/>
    <lineage>
        <taxon>Bacteria</taxon>
        <taxon>Bacillati</taxon>
        <taxon>Chloroflexota</taxon>
        <taxon>Anaerolineae</taxon>
        <taxon>Anaerolineales</taxon>
        <taxon>Anaerolineaceae</taxon>
        <taxon>Candidatus Brevifilum</taxon>
    </lineage>
</organism>
<feature type="transmembrane region" description="Helical" evidence="8">
    <location>
        <begin position="220"/>
        <end position="241"/>
    </location>
</feature>
<name>A0A1Y6K1K7_9CHLR</name>
<accession>A0A1Y6K1K7</accession>
<evidence type="ECO:0000256" key="1">
    <source>
        <dbReference type="ARBA" id="ARBA00004651"/>
    </source>
</evidence>
<keyword evidence="3" id="KW-0813">Transport</keyword>
<evidence type="ECO:0000256" key="4">
    <source>
        <dbReference type="ARBA" id="ARBA00022475"/>
    </source>
</evidence>
<feature type="transmembrane region" description="Helical" evidence="8">
    <location>
        <begin position="391"/>
        <end position="410"/>
    </location>
</feature>